<evidence type="ECO:0000313" key="4">
    <source>
        <dbReference type="EMBL" id="QDC25377.1"/>
    </source>
</evidence>
<dbReference type="KEGG" id="gyu:FE374_12805"/>
<dbReference type="InterPro" id="IPR052698">
    <property type="entry name" value="MoCofactor_Util/Proc"/>
</dbReference>
<organism evidence="4 5">
    <name type="scientific">Georgenia yuyongxinii</name>
    <dbReference type="NCBI Taxonomy" id="2589797"/>
    <lineage>
        <taxon>Bacteria</taxon>
        <taxon>Bacillati</taxon>
        <taxon>Actinomycetota</taxon>
        <taxon>Actinomycetes</taxon>
        <taxon>Micrococcales</taxon>
        <taxon>Bogoriellaceae</taxon>
        <taxon>Georgenia</taxon>
    </lineage>
</organism>
<dbReference type="InterPro" id="IPR027051">
    <property type="entry name" value="XdhC_Rossmann_dom"/>
</dbReference>
<dbReference type="RefSeq" id="WP_139929585.1">
    <property type="nucleotide sequence ID" value="NZ_CP040915.1"/>
</dbReference>
<dbReference type="OrthoDB" id="61481at2"/>
<dbReference type="InterPro" id="IPR014308">
    <property type="entry name" value="Xanthine_DH_XdhC"/>
</dbReference>
<sequence length="281" mass="29550">MDWLAAVAHLREQACAGVLVTVTTVRGHAPREAGAKMVVAAEETWDSIGGGNLEATAVDRARAMLRDGATQPDTLLMALNEHATTEHGRQCCGGEVTVLLEPLPTRATVAVFGMGHVGHELARILSRLPLSLHLVDSRATPLSAERLADVAGPADVHVHHAPAPEVVLRGLPAGAQVYVMSHDHAEDLVLCDAALRRGDLSVGLIGSRAKWARFRVRLRAEGHDDAAVDSIRCPIGLPTVTGKSPAVIAIAVAAELVQTLSGTPTRLPPREMSSSPRPSAS</sequence>
<dbReference type="Pfam" id="PF02625">
    <property type="entry name" value="XdhC_CoxI"/>
    <property type="match status" value="1"/>
</dbReference>
<dbReference type="Proteomes" id="UP000314616">
    <property type="component" value="Chromosome"/>
</dbReference>
<dbReference type="PANTHER" id="PTHR30388:SF6">
    <property type="entry name" value="XANTHINE DEHYDROGENASE SUBUNIT A-RELATED"/>
    <property type="match status" value="1"/>
</dbReference>
<dbReference type="InterPro" id="IPR036291">
    <property type="entry name" value="NAD(P)-bd_dom_sf"/>
</dbReference>
<reference evidence="4 5" key="1">
    <citation type="submission" date="2019-05" db="EMBL/GenBank/DDBJ databases">
        <title>Georgenia *** sp. nov., and Georgenia *** sp. nov., isolated from the intestinal contents of plateau pika (Ochotona curzoniae) in the Qinghai-Tibet plateau of China.</title>
        <authorList>
            <person name="Tian Z."/>
        </authorList>
    </citation>
    <scope>NUCLEOTIDE SEQUENCE [LARGE SCALE GENOMIC DNA]</scope>
    <source>
        <strain evidence="4 5">Z443</strain>
    </source>
</reference>
<name>A0A5B8C587_9MICO</name>
<evidence type="ECO:0000313" key="5">
    <source>
        <dbReference type="Proteomes" id="UP000314616"/>
    </source>
</evidence>
<dbReference type="Pfam" id="PF13478">
    <property type="entry name" value="XdhC_C"/>
    <property type="match status" value="1"/>
</dbReference>
<gene>
    <name evidence="4" type="primary">xdhC</name>
    <name evidence="4" type="ORF">FE374_12805</name>
</gene>
<feature type="region of interest" description="Disordered" evidence="1">
    <location>
        <begin position="262"/>
        <end position="281"/>
    </location>
</feature>
<feature type="domain" description="XdhC- CoxI" evidence="2">
    <location>
        <begin position="11"/>
        <end position="71"/>
    </location>
</feature>
<dbReference type="EMBL" id="CP040915">
    <property type="protein sequence ID" value="QDC25377.1"/>
    <property type="molecule type" value="Genomic_DNA"/>
</dbReference>
<dbReference type="NCBIfam" id="TIGR02964">
    <property type="entry name" value="xanthine_xdhC"/>
    <property type="match status" value="1"/>
</dbReference>
<proteinExistence type="predicted"/>
<dbReference type="AlphaFoldDB" id="A0A5B8C587"/>
<dbReference type="Gene3D" id="3.40.50.720">
    <property type="entry name" value="NAD(P)-binding Rossmann-like Domain"/>
    <property type="match status" value="1"/>
</dbReference>
<evidence type="ECO:0000256" key="1">
    <source>
        <dbReference type="SAM" id="MobiDB-lite"/>
    </source>
</evidence>
<evidence type="ECO:0000259" key="2">
    <source>
        <dbReference type="Pfam" id="PF02625"/>
    </source>
</evidence>
<dbReference type="InterPro" id="IPR003777">
    <property type="entry name" value="XdhC_CoxI"/>
</dbReference>
<feature type="domain" description="XdhC Rossmann" evidence="3">
    <location>
        <begin position="109"/>
        <end position="256"/>
    </location>
</feature>
<evidence type="ECO:0000259" key="3">
    <source>
        <dbReference type="Pfam" id="PF13478"/>
    </source>
</evidence>
<dbReference type="PANTHER" id="PTHR30388">
    <property type="entry name" value="ALDEHYDE OXIDOREDUCTASE MOLYBDENUM COFACTOR ASSEMBLY PROTEIN"/>
    <property type="match status" value="1"/>
</dbReference>
<dbReference type="SUPFAM" id="SSF51735">
    <property type="entry name" value="NAD(P)-binding Rossmann-fold domains"/>
    <property type="match status" value="1"/>
</dbReference>
<feature type="compositionally biased region" description="Low complexity" evidence="1">
    <location>
        <begin position="270"/>
        <end position="281"/>
    </location>
</feature>
<accession>A0A5B8C587</accession>
<protein>
    <submittedName>
        <fullName evidence="4">Xanthine dehydrogenase accessory protein XdhC</fullName>
    </submittedName>
</protein>